<keyword evidence="9" id="KW-0227">DNA damage</keyword>
<dbReference type="SUPFAM" id="SSF81624">
    <property type="entry name" value="N-terminal domain of MutM-like DNA repair proteins"/>
    <property type="match status" value="1"/>
</dbReference>
<sequence length="270" mass="30986">MPELPEVETSVRAIQSFQNHILESVEIHNPNLRWPVDLEAFKNLKGVTVDQISRRAKYILFHVDGSQILLHLGMTGTVRIAEKESNFYKKHDHVEFIFQDAKLIYNDPRRFGSLHFVSDPQHHFLLDKLGPEPLSADFDGEYLFKKLRKVNSPIKISLMNQSHVVGIGNIYANEILFDVGIRPTKRSRLITKKKSVAIAESAKKILQRAIEVGGTTLKDFYRPDGNQGYFKIELAVYDREGQECLRCKTGIIQRIVQTQRASFFCNKCQS</sequence>
<keyword evidence="17" id="KW-0326">Glycosidase</keyword>
<dbReference type="InterPro" id="IPR035937">
    <property type="entry name" value="FPG_N"/>
</dbReference>
<dbReference type="FunFam" id="1.10.8.50:FF:000003">
    <property type="entry name" value="Formamidopyrimidine-DNA glycosylase"/>
    <property type="match status" value="1"/>
</dbReference>
<keyword evidence="11" id="KW-0378">Hydrolase</keyword>
<dbReference type="GO" id="GO:0034039">
    <property type="term" value="F:8-oxo-7,8-dihydroguanine DNA N-glycosylase activity"/>
    <property type="evidence" value="ECO:0007669"/>
    <property type="project" value="TreeGrafter"/>
</dbReference>
<evidence type="ECO:0000256" key="2">
    <source>
        <dbReference type="ARBA" id="ARBA00001947"/>
    </source>
</evidence>
<evidence type="ECO:0000256" key="1">
    <source>
        <dbReference type="ARBA" id="ARBA00001668"/>
    </source>
</evidence>
<keyword evidence="12" id="KW-0862">Zinc</keyword>
<dbReference type="Pfam" id="PF06831">
    <property type="entry name" value="H2TH"/>
    <property type="match status" value="1"/>
</dbReference>
<evidence type="ECO:0000256" key="10">
    <source>
        <dbReference type="ARBA" id="ARBA00022771"/>
    </source>
</evidence>
<evidence type="ECO:0000256" key="16">
    <source>
        <dbReference type="ARBA" id="ARBA00023268"/>
    </source>
</evidence>
<evidence type="ECO:0000256" key="4">
    <source>
        <dbReference type="ARBA" id="ARBA00011245"/>
    </source>
</evidence>
<comment type="cofactor">
    <cofactor evidence="2">
        <name>Zn(2+)</name>
        <dbReference type="ChEBI" id="CHEBI:29105"/>
    </cofactor>
</comment>
<comment type="subunit">
    <text evidence="4">Monomer.</text>
</comment>
<proteinExistence type="inferred from homology"/>
<dbReference type="PROSITE" id="PS51068">
    <property type="entry name" value="FPG_CAT"/>
    <property type="match status" value="1"/>
</dbReference>
<evidence type="ECO:0000256" key="7">
    <source>
        <dbReference type="ARBA" id="ARBA00016240"/>
    </source>
</evidence>
<dbReference type="InterPro" id="IPR010979">
    <property type="entry name" value="Ribosomal_uS13-like_H2TH"/>
</dbReference>
<keyword evidence="10 20" id="KW-0863">Zinc-finger</keyword>
<evidence type="ECO:0000256" key="20">
    <source>
        <dbReference type="PROSITE-ProRule" id="PRU00391"/>
    </source>
</evidence>
<evidence type="ECO:0000256" key="8">
    <source>
        <dbReference type="ARBA" id="ARBA00022723"/>
    </source>
</evidence>
<dbReference type="PROSITE" id="PS51066">
    <property type="entry name" value="ZF_FPG_2"/>
    <property type="match status" value="1"/>
</dbReference>
<dbReference type="AlphaFoldDB" id="A0A0R2PHS7"/>
<feature type="domain" description="FPG-type" evidence="21">
    <location>
        <begin position="235"/>
        <end position="270"/>
    </location>
</feature>
<dbReference type="SMART" id="SM01232">
    <property type="entry name" value="H2TH"/>
    <property type="match status" value="1"/>
</dbReference>
<dbReference type="CDD" id="cd08966">
    <property type="entry name" value="EcFpg-like_N"/>
    <property type="match status" value="1"/>
</dbReference>
<keyword evidence="14" id="KW-0234">DNA repair</keyword>
<keyword evidence="8" id="KW-0479">Metal-binding</keyword>
<dbReference type="SUPFAM" id="SSF46946">
    <property type="entry name" value="S13-like H2TH domain"/>
    <property type="match status" value="1"/>
</dbReference>
<dbReference type="InterPro" id="IPR012319">
    <property type="entry name" value="FPG_cat"/>
</dbReference>
<dbReference type="GO" id="GO:0003684">
    <property type="term" value="F:damaged DNA binding"/>
    <property type="evidence" value="ECO:0007669"/>
    <property type="project" value="InterPro"/>
</dbReference>
<dbReference type="Pfam" id="PF01149">
    <property type="entry name" value="Fapy_DNA_glyco"/>
    <property type="match status" value="1"/>
</dbReference>
<dbReference type="PROSITE" id="PS01242">
    <property type="entry name" value="ZF_FPG_1"/>
    <property type="match status" value="1"/>
</dbReference>
<dbReference type="Gene3D" id="3.20.190.10">
    <property type="entry name" value="MutM-like, N-terminal"/>
    <property type="match status" value="1"/>
</dbReference>
<dbReference type="Proteomes" id="UP000050874">
    <property type="component" value="Unassembled WGS sequence"/>
</dbReference>
<keyword evidence="16" id="KW-0511">Multifunctional enzyme</keyword>
<comment type="similarity">
    <text evidence="3">Belongs to the FPG family.</text>
</comment>
<evidence type="ECO:0000259" key="22">
    <source>
        <dbReference type="PROSITE" id="PS51068"/>
    </source>
</evidence>
<dbReference type="Gene3D" id="1.10.8.50">
    <property type="match status" value="1"/>
</dbReference>
<evidence type="ECO:0000256" key="9">
    <source>
        <dbReference type="ARBA" id="ARBA00022763"/>
    </source>
</evidence>
<dbReference type="InterPro" id="IPR015887">
    <property type="entry name" value="DNA_glyclase_Znf_dom_DNA_BS"/>
</dbReference>
<evidence type="ECO:0000256" key="6">
    <source>
        <dbReference type="ARBA" id="ARBA00012720"/>
    </source>
</evidence>
<evidence type="ECO:0000259" key="21">
    <source>
        <dbReference type="PROSITE" id="PS51066"/>
    </source>
</evidence>
<name>A0A0R2PHS7_9GAMM</name>
<dbReference type="EC" id="3.2.2.23" evidence="5"/>
<evidence type="ECO:0000256" key="14">
    <source>
        <dbReference type="ARBA" id="ARBA00023204"/>
    </source>
</evidence>
<dbReference type="NCBIfam" id="NF002211">
    <property type="entry name" value="PRK01103.1"/>
    <property type="match status" value="1"/>
</dbReference>
<dbReference type="InterPro" id="IPR000214">
    <property type="entry name" value="Znf_DNA_glyclase/AP_lyase"/>
</dbReference>
<dbReference type="InterPro" id="IPR015886">
    <property type="entry name" value="H2TH_FPG"/>
</dbReference>
<dbReference type="GO" id="GO:0006284">
    <property type="term" value="P:base-excision repair"/>
    <property type="evidence" value="ECO:0007669"/>
    <property type="project" value="InterPro"/>
</dbReference>
<evidence type="ECO:0000256" key="19">
    <source>
        <dbReference type="ARBA" id="ARBA00044632"/>
    </source>
</evidence>
<dbReference type="EMBL" id="LIAV01000401">
    <property type="protein sequence ID" value="KRO37592.1"/>
    <property type="molecule type" value="Genomic_DNA"/>
</dbReference>
<dbReference type="PANTHER" id="PTHR22993">
    <property type="entry name" value="FORMAMIDOPYRIMIDINE-DNA GLYCOSYLASE"/>
    <property type="match status" value="1"/>
</dbReference>
<evidence type="ECO:0000256" key="13">
    <source>
        <dbReference type="ARBA" id="ARBA00023125"/>
    </source>
</evidence>
<comment type="caution">
    <text evidence="23">The sequence shown here is derived from an EMBL/GenBank/DDBJ whole genome shotgun (WGS) entry which is preliminary data.</text>
</comment>
<reference evidence="24" key="1">
    <citation type="submission" date="2015-10" db="EMBL/GenBank/DDBJ databases">
        <title>Metagenome-Assembled Genomes uncover a global brackish microbiome.</title>
        <authorList>
            <person name="Hugerth L.W."/>
            <person name="Larsson J."/>
            <person name="Alneberg J."/>
            <person name="Lindh M.V."/>
            <person name="Legrand C."/>
            <person name="Pinhassi J."/>
            <person name="Andersson A."/>
        </authorList>
    </citation>
    <scope>NUCLEOTIDE SEQUENCE [LARGE SCALE GENOMIC DNA]</scope>
</reference>
<evidence type="ECO:0000313" key="23">
    <source>
        <dbReference type="EMBL" id="KRO37592.1"/>
    </source>
</evidence>
<dbReference type="SMART" id="SM00898">
    <property type="entry name" value="Fapy_DNA_glyco"/>
    <property type="match status" value="1"/>
</dbReference>
<dbReference type="GO" id="GO:0140078">
    <property type="term" value="F:class I DNA-(apurinic or apyrimidinic site) endonuclease activity"/>
    <property type="evidence" value="ECO:0007669"/>
    <property type="project" value="UniProtKB-EC"/>
</dbReference>
<dbReference type="EC" id="4.2.99.18" evidence="6"/>
<keyword evidence="15" id="KW-0456">Lyase</keyword>
<dbReference type="GO" id="GO:0008270">
    <property type="term" value="F:zinc ion binding"/>
    <property type="evidence" value="ECO:0007669"/>
    <property type="project" value="UniProtKB-KW"/>
</dbReference>
<evidence type="ECO:0000256" key="17">
    <source>
        <dbReference type="ARBA" id="ARBA00023295"/>
    </source>
</evidence>
<comment type="catalytic activity">
    <reaction evidence="1">
        <text>Hydrolysis of DNA containing ring-opened 7-methylguanine residues, releasing 2,6-diamino-4-hydroxy-5-(N-methyl)formamidopyrimidine.</text>
        <dbReference type="EC" id="3.2.2.23"/>
    </reaction>
</comment>
<gene>
    <name evidence="23" type="ORF">ABR63_06975</name>
</gene>
<evidence type="ECO:0000256" key="15">
    <source>
        <dbReference type="ARBA" id="ARBA00023239"/>
    </source>
</evidence>
<organism evidence="23 24">
    <name type="scientific">SAR86 cluster bacterium BACL1 MAG-120920-bin57</name>
    <dbReference type="NCBI Taxonomy" id="1655571"/>
    <lineage>
        <taxon>Bacteria</taxon>
        <taxon>Pseudomonadati</taxon>
        <taxon>Pseudomonadota</taxon>
        <taxon>Gammaproteobacteria</taxon>
        <taxon>SAR86 cluster</taxon>
    </lineage>
</organism>
<dbReference type="SUPFAM" id="SSF57716">
    <property type="entry name" value="Glucocorticoid receptor-like (DNA-binding domain)"/>
    <property type="match status" value="1"/>
</dbReference>
<evidence type="ECO:0000256" key="18">
    <source>
        <dbReference type="ARBA" id="ARBA00030638"/>
    </source>
</evidence>
<evidence type="ECO:0000256" key="5">
    <source>
        <dbReference type="ARBA" id="ARBA00012024"/>
    </source>
</evidence>
<keyword evidence="13" id="KW-0238">DNA-binding</keyword>
<evidence type="ECO:0000256" key="3">
    <source>
        <dbReference type="ARBA" id="ARBA00009409"/>
    </source>
</evidence>
<protein>
    <recommendedName>
        <fullName evidence="7">Formamidopyrimidine-DNA glycosylase</fullName>
        <ecNumber evidence="5">3.2.2.23</ecNumber>
        <ecNumber evidence="6">4.2.99.18</ecNumber>
    </recommendedName>
    <alternativeName>
        <fullName evidence="18">DNA-(apurinic or apyrimidinic site) lyase MutM</fullName>
    </alternativeName>
</protein>
<dbReference type="PANTHER" id="PTHR22993:SF9">
    <property type="entry name" value="FORMAMIDOPYRIMIDINE-DNA GLYCOSYLASE"/>
    <property type="match status" value="1"/>
</dbReference>
<evidence type="ECO:0000256" key="11">
    <source>
        <dbReference type="ARBA" id="ARBA00022801"/>
    </source>
</evidence>
<feature type="domain" description="Formamidopyrimidine-DNA glycosylase catalytic" evidence="22">
    <location>
        <begin position="2"/>
        <end position="112"/>
    </location>
</feature>
<dbReference type="InterPro" id="IPR020629">
    <property type="entry name" value="FPG_Glyclase"/>
</dbReference>
<evidence type="ECO:0000256" key="12">
    <source>
        <dbReference type="ARBA" id="ARBA00022833"/>
    </source>
</evidence>
<dbReference type="NCBIfam" id="TIGR00577">
    <property type="entry name" value="fpg"/>
    <property type="match status" value="1"/>
</dbReference>
<accession>A0A0R2PHS7</accession>
<comment type="catalytic activity">
    <reaction evidence="19">
        <text>2'-deoxyribonucleotide-(2'-deoxyribose 5'-phosphate)-2'-deoxyribonucleotide-DNA = a 3'-end 2'-deoxyribonucleotide-(2,3-dehydro-2,3-deoxyribose 5'-phosphate)-DNA + a 5'-end 5'-phospho-2'-deoxyribonucleoside-DNA + H(+)</text>
        <dbReference type="Rhea" id="RHEA:66592"/>
        <dbReference type="Rhea" id="RHEA-COMP:13180"/>
        <dbReference type="Rhea" id="RHEA-COMP:16897"/>
        <dbReference type="Rhea" id="RHEA-COMP:17067"/>
        <dbReference type="ChEBI" id="CHEBI:15378"/>
        <dbReference type="ChEBI" id="CHEBI:136412"/>
        <dbReference type="ChEBI" id="CHEBI:157695"/>
        <dbReference type="ChEBI" id="CHEBI:167181"/>
        <dbReference type="EC" id="4.2.99.18"/>
    </reaction>
</comment>
<evidence type="ECO:0000313" key="24">
    <source>
        <dbReference type="Proteomes" id="UP000050874"/>
    </source>
</evidence>